<dbReference type="AlphaFoldDB" id="A0A6H2A022"/>
<name>A0A6H2A022_9ZZZZ</name>
<protein>
    <submittedName>
        <fullName evidence="1">Uncharacterized protein</fullName>
    </submittedName>
</protein>
<sequence length="112" mass="12510">MPHKGGDGIMSERTRDVWFDDKFGEGTPENLRRLSERLCRAYGITRGICDPMYIANVIAFELGLGDGHGHFTADAHDALRRAAVEVYEGRTEIRTLLEPLAAVQSADGRHRQ</sequence>
<dbReference type="EMBL" id="MT144374">
    <property type="protein sequence ID" value="QJA52865.1"/>
    <property type="molecule type" value="Genomic_DNA"/>
</dbReference>
<gene>
    <name evidence="1" type="ORF">TM448A03054_0010</name>
</gene>
<organism evidence="1">
    <name type="scientific">viral metagenome</name>
    <dbReference type="NCBI Taxonomy" id="1070528"/>
    <lineage>
        <taxon>unclassified sequences</taxon>
        <taxon>metagenomes</taxon>
        <taxon>organismal metagenomes</taxon>
    </lineage>
</organism>
<accession>A0A6H2A022</accession>
<proteinExistence type="predicted"/>
<reference evidence="1" key="1">
    <citation type="submission" date="2020-03" db="EMBL/GenBank/DDBJ databases">
        <title>The deep terrestrial virosphere.</title>
        <authorList>
            <person name="Holmfeldt K."/>
            <person name="Nilsson E."/>
            <person name="Simone D."/>
            <person name="Lopez-Fernandez M."/>
            <person name="Wu X."/>
            <person name="de Brujin I."/>
            <person name="Lundin D."/>
            <person name="Andersson A."/>
            <person name="Bertilsson S."/>
            <person name="Dopson M."/>
        </authorList>
    </citation>
    <scope>NUCLEOTIDE SEQUENCE</scope>
    <source>
        <strain evidence="1">TM448A03054</strain>
    </source>
</reference>
<evidence type="ECO:0000313" key="1">
    <source>
        <dbReference type="EMBL" id="QJA52865.1"/>
    </source>
</evidence>